<dbReference type="Proteomes" id="UP001375743">
    <property type="component" value="Unassembled WGS sequence"/>
</dbReference>
<evidence type="ECO:0000256" key="8">
    <source>
        <dbReference type="SAM" id="SignalP"/>
    </source>
</evidence>
<proteinExistence type="inferred from homology"/>
<accession>A0ABU8XLW2</accession>
<evidence type="ECO:0000256" key="6">
    <source>
        <dbReference type="ARBA" id="ARBA00022898"/>
    </source>
</evidence>
<keyword evidence="11" id="KW-1185">Reference proteome</keyword>
<evidence type="ECO:0000256" key="3">
    <source>
        <dbReference type="ARBA" id="ARBA00012753"/>
    </source>
</evidence>
<sequence>MSASPPFRPSRRSAVAPFVVMEVLAAANARAAAGADVLHLEIGEPGGGAPPAAVAAATRALAAGACGYTEAFGLPTLRCRLAEHYRETYGQVVDPARIALTMGASGAFILAFLAAFDAGSRVVVTEPGYPAYRNILEALDIEVVPLPTTLETRFQPTPELLETVAGPIHGLVLASPSNPAGTMLARDELERLARWCRARGIRIVSDEIYHGISYGTPAETILAFDDAAVVVNSFSKYFCMTGWRLGWLVLPDDLVEPVIRLAQNLFISAPTVSQHAALGAFADRPELERRIDGYRRNRAHLLRALPEVGLTRMAPADGAFYLYLDVGAFTDDSVRLCHRILEEAGVALTPGVDFDPPRGRHFVRLSFAGPEDEVSRACDRLCAWFRRERPSGGAR</sequence>
<evidence type="ECO:0000256" key="1">
    <source>
        <dbReference type="ARBA" id="ARBA00001933"/>
    </source>
</evidence>
<comment type="cofactor">
    <cofactor evidence="1">
        <name>pyridoxal 5'-phosphate</name>
        <dbReference type="ChEBI" id="CHEBI:597326"/>
    </cofactor>
</comment>
<comment type="similarity">
    <text evidence="2">Belongs to the class-I pyridoxal-phosphate-dependent aminotransferase family.</text>
</comment>
<name>A0ABU8XLW2_9PROT</name>
<evidence type="ECO:0000313" key="11">
    <source>
        <dbReference type="Proteomes" id="UP001375743"/>
    </source>
</evidence>
<organism evidence="10 11">
    <name type="scientific">Benzoatithermus flavus</name>
    <dbReference type="NCBI Taxonomy" id="3108223"/>
    <lineage>
        <taxon>Bacteria</taxon>
        <taxon>Pseudomonadati</taxon>
        <taxon>Pseudomonadota</taxon>
        <taxon>Alphaproteobacteria</taxon>
        <taxon>Geminicoccales</taxon>
        <taxon>Geminicoccaceae</taxon>
        <taxon>Benzoatithermus</taxon>
    </lineage>
</organism>
<dbReference type="InterPro" id="IPR004839">
    <property type="entry name" value="Aminotransferase_I/II_large"/>
</dbReference>
<feature type="domain" description="Aminotransferase class I/classII large" evidence="9">
    <location>
        <begin position="36"/>
        <end position="381"/>
    </location>
</feature>
<protein>
    <recommendedName>
        <fullName evidence="3">aspartate transaminase</fullName>
        <ecNumber evidence="3">2.6.1.1</ecNumber>
    </recommendedName>
</protein>
<dbReference type="EMBL" id="JBBLZC010000001">
    <property type="protein sequence ID" value="MEK0081934.1"/>
    <property type="molecule type" value="Genomic_DNA"/>
</dbReference>
<dbReference type="Gene3D" id="3.40.640.10">
    <property type="entry name" value="Type I PLP-dependent aspartate aminotransferase-like (Major domain)"/>
    <property type="match status" value="1"/>
</dbReference>
<dbReference type="PRINTS" id="PR00753">
    <property type="entry name" value="ACCSYNTHASE"/>
</dbReference>
<keyword evidence="4 10" id="KW-0032">Aminotransferase</keyword>
<dbReference type="RefSeq" id="WP_418157774.1">
    <property type="nucleotide sequence ID" value="NZ_JBBLZC010000001.1"/>
</dbReference>
<dbReference type="InterPro" id="IPR050596">
    <property type="entry name" value="AspAT/PAT-like"/>
</dbReference>
<reference evidence="10 11" key="1">
    <citation type="submission" date="2024-01" db="EMBL/GenBank/DDBJ databases">
        <title>Multi-omics insights into the function and evolution of sodium benzoate biodegradation pathways in Benzoatithermus flavus gen. nov., sp. nov. from hot spring.</title>
        <authorList>
            <person name="Hu C.-J."/>
            <person name="Li W.-J."/>
        </authorList>
    </citation>
    <scope>NUCLEOTIDE SEQUENCE [LARGE SCALE GENOMIC DNA]</scope>
    <source>
        <strain evidence="10 11">SYSU G07066</strain>
    </source>
</reference>
<keyword evidence="5" id="KW-0808">Transferase</keyword>
<comment type="caution">
    <text evidence="10">The sequence shown here is derived from an EMBL/GenBank/DDBJ whole genome shotgun (WGS) entry which is preliminary data.</text>
</comment>
<dbReference type="GO" id="GO:0008483">
    <property type="term" value="F:transaminase activity"/>
    <property type="evidence" value="ECO:0007669"/>
    <property type="project" value="UniProtKB-KW"/>
</dbReference>
<evidence type="ECO:0000256" key="4">
    <source>
        <dbReference type="ARBA" id="ARBA00022576"/>
    </source>
</evidence>
<evidence type="ECO:0000256" key="2">
    <source>
        <dbReference type="ARBA" id="ARBA00007441"/>
    </source>
</evidence>
<evidence type="ECO:0000256" key="5">
    <source>
        <dbReference type="ARBA" id="ARBA00022679"/>
    </source>
</evidence>
<dbReference type="Pfam" id="PF00155">
    <property type="entry name" value="Aminotran_1_2"/>
    <property type="match status" value="1"/>
</dbReference>
<evidence type="ECO:0000259" key="9">
    <source>
        <dbReference type="Pfam" id="PF00155"/>
    </source>
</evidence>
<evidence type="ECO:0000256" key="7">
    <source>
        <dbReference type="ARBA" id="ARBA00049185"/>
    </source>
</evidence>
<dbReference type="PANTHER" id="PTHR46383:SF2">
    <property type="entry name" value="AMINOTRANSFERASE"/>
    <property type="match status" value="1"/>
</dbReference>
<dbReference type="CDD" id="cd00609">
    <property type="entry name" value="AAT_like"/>
    <property type="match status" value="1"/>
</dbReference>
<dbReference type="InterPro" id="IPR015421">
    <property type="entry name" value="PyrdxlP-dep_Trfase_major"/>
</dbReference>
<gene>
    <name evidence="10" type="ORF">U1T56_02130</name>
</gene>
<feature type="chain" id="PRO_5045569805" description="aspartate transaminase" evidence="8">
    <location>
        <begin position="32"/>
        <end position="395"/>
    </location>
</feature>
<keyword evidence="6" id="KW-0663">Pyridoxal phosphate</keyword>
<keyword evidence="8" id="KW-0732">Signal</keyword>
<comment type="catalytic activity">
    <reaction evidence="7">
        <text>L-aspartate + 2-oxoglutarate = oxaloacetate + L-glutamate</text>
        <dbReference type="Rhea" id="RHEA:21824"/>
        <dbReference type="ChEBI" id="CHEBI:16452"/>
        <dbReference type="ChEBI" id="CHEBI:16810"/>
        <dbReference type="ChEBI" id="CHEBI:29985"/>
        <dbReference type="ChEBI" id="CHEBI:29991"/>
        <dbReference type="EC" id="2.6.1.1"/>
    </reaction>
</comment>
<dbReference type="PANTHER" id="PTHR46383">
    <property type="entry name" value="ASPARTATE AMINOTRANSFERASE"/>
    <property type="match status" value="1"/>
</dbReference>
<evidence type="ECO:0000313" key="10">
    <source>
        <dbReference type="EMBL" id="MEK0081934.1"/>
    </source>
</evidence>
<dbReference type="InterPro" id="IPR015424">
    <property type="entry name" value="PyrdxlP-dep_Trfase"/>
</dbReference>
<feature type="signal peptide" evidence="8">
    <location>
        <begin position="1"/>
        <end position="31"/>
    </location>
</feature>
<dbReference type="EC" id="2.6.1.1" evidence="3"/>
<dbReference type="SUPFAM" id="SSF53383">
    <property type="entry name" value="PLP-dependent transferases"/>
    <property type="match status" value="1"/>
</dbReference>